<gene>
    <name evidence="1" type="ORF">PAXRUDRAFT_834066</name>
</gene>
<dbReference type="HOGENOM" id="CLU_2334239_0_0_1"/>
<evidence type="ECO:0000313" key="2">
    <source>
        <dbReference type="Proteomes" id="UP000054538"/>
    </source>
</evidence>
<protein>
    <submittedName>
        <fullName evidence="1">Uncharacterized protein</fullName>
    </submittedName>
</protein>
<evidence type="ECO:0000313" key="1">
    <source>
        <dbReference type="EMBL" id="KIK79494.1"/>
    </source>
</evidence>
<organism evidence="1 2">
    <name type="scientific">Paxillus rubicundulus Ve08.2h10</name>
    <dbReference type="NCBI Taxonomy" id="930991"/>
    <lineage>
        <taxon>Eukaryota</taxon>
        <taxon>Fungi</taxon>
        <taxon>Dikarya</taxon>
        <taxon>Basidiomycota</taxon>
        <taxon>Agaricomycotina</taxon>
        <taxon>Agaricomycetes</taxon>
        <taxon>Agaricomycetidae</taxon>
        <taxon>Boletales</taxon>
        <taxon>Paxilineae</taxon>
        <taxon>Paxillaceae</taxon>
        <taxon>Paxillus</taxon>
    </lineage>
</organism>
<reference evidence="1 2" key="1">
    <citation type="submission" date="2014-04" db="EMBL/GenBank/DDBJ databases">
        <authorList>
            <consortium name="DOE Joint Genome Institute"/>
            <person name="Kuo A."/>
            <person name="Kohler A."/>
            <person name="Jargeat P."/>
            <person name="Nagy L.G."/>
            <person name="Floudas D."/>
            <person name="Copeland A."/>
            <person name="Barry K.W."/>
            <person name="Cichocki N."/>
            <person name="Veneault-Fourrey C."/>
            <person name="LaButti K."/>
            <person name="Lindquist E.A."/>
            <person name="Lipzen A."/>
            <person name="Lundell T."/>
            <person name="Morin E."/>
            <person name="Murat C."/>
            <person name="Sun H."/>
            <person name="Tunlid A."/>
            <person name="Henrissat B."/>
            <person name="Grigoriev I.V."/>
            <person name="Hibbett D.S."/>
            <person name="Martin F."/>
            <person name="Nordberg H.P."/>
            <person name="Cantor M.N."/>
            <person name="Hua S.X."/>
        </authorList>
    </citation>
    <scope>NUCLEOTIDE SEQUENCE [LARGE SCALE GENOMIC DNA]</scope>
    <source>
        <strain evidence="1 2">Ve08.2h10</strain>
    </source>
</reference>
<dbReference type="InParanoid" id="A0A0D0DEW8"/>
<dbReference type="EMBL" id="KN826266">
    <property type="protein sequence ID" value="KIK79494.1"/>
    <property type="molecule type" value="Genomic_DNA"/>
</dbReference>
<sequence length="98" mass="10976">MTDLSSDFYSTAYPTGIPCHSSLKIYSSLLPDVVPHLLTCEHTAPRLSMQWNISLEKRIPLLHVAPTTCLLKNTDTDIPEHRRASPVFTGADVPRTMR</sequence>
<keyword evidence="2" id="KW-1185">Reference proteome</keyword>
<accession>A0A0D0DEW8</accession>
<proteinExistence type="predicted"/>
<dbReference type="AlphaFoldDB" id="A0A0D0DEW8"/>
<reference evidence="2" key="2">
    <citation type="submission" date="2015-01" db="EMBL/GenBank/DDBJ databases">
        <title>Evolutionary Origins and Diversification of the Mycorrhizal Mutualists.</title>
        <authorList>
            <consortium name="DOE Joint Genome Institute"/>
            <consortium name="Mycorrhizal Genomics Consortium"/>
            <person name="Kohler A."/>
            <person name="Kuo A."/>
            <person name="Nagy L.G."/>
            <person name="Floudas D."/>
            <person name="Copeland A."/>
            <person name="Barry K.W."/>
            <person name="Cichocki N."/>
            <person name="Veneault-Fourrey C."/>
            <person name="LaButti K."/>
            <person name="Lindquist E.A."/>
            <person name="Lipzen A."/>
            <person name="Lundell T."/>
            <person name="Morin E."/>
            <person name="Murat C."/>
            <person name="Riley R."/>
            <person name="Ohm R."/>
            <person name="Sun H."/>
            <person name="Tunlid A."/>
            <person name="Henrissat B."/>
            <person name="Grigoriev I.V."/>
            <person name="Hibbett D.S."/>
            <person name="Martin F."/>
        </authorList>
    </citation>
    <scope>NUCLEOTIDE SEQUENCE [LARGE SCALE GENOMIC DNA]</scope>
    <source>
        <strain evidence="2">Ve08.2h10</strain>
    </source>
</reference>
<dbReference type="Proteomes" id="UP000054538">
    <property type="component" value="Unassembled WGS sequence"/>
</dbReference>
<name>A0A0D0DEW8_9AGAM</name>